<name>A0A5M9MVK5_9EURO</name>
<dbReference type="AlphaFoldDB" id="A0A5M9MVK5"/>
<gene>
    <name evidence="2" type="ORF">ATNIH1004_000039</name>
</gene>
<dbReference type="Pfam" id="PF25278">
    <property type="entry name" value="DUF7872"/>
    <property type="match status" value="1"/>
</dbReference>
<dbReference type="OrthoDB" id="5383967at2759"/>
<accession>A0A5M9MVK5</accession>
<evidence type="ECO:0000259" key="1">
    <source>
        <dbReference type="Pfam" id="PF25278"/>
    </source>
</evidence>
<dbReference type="EMBL" id="QUQM01000002">
    <property type="protein sequence ID" value="KAA8651161.1"/>
    <property type="molecule type" value="Genomic_DNA"/>
</dbReference>
<sequence length="553" mass="60667">MLWTSFWERSFVVVVGPNLLAIFYEPFHVQSQASASYHRHIHRSGGSAPCGRVSQYYNPTPQSWQHANTDGWLNAWWTAHAAQRTGNSNGFTGAFGEWALGEPDWSCQISGNENNCNLNPCDNQVLNGLGNGTQQAYYVAHAISNLHGYIRGLEDAFQSSAISSSYDQDAIVNNFWWDDNNWDPTVLKEVLGAIGTILGLGAAFAAPAIATEVGAVSALYSGATGAANTAISQKDITFNTAADMGHAMSQFVLAGETAFISLNNALMHGDGIGNSADIRQVLQNGRWVNITDMDMKKTVHTMMSMMQSAMINYLWRMQRVFILGGASCGEDQGIGGTGSKNQDNIIWWCDNKGKAWYLFYWQKHANDQDTADTNTDNGWIARPWGSDRMGNPPYLETTGGSGPFWKNLNPSDAVISSVKAYQVAGNNYTTSTWNKRMQEIFSTGVNPWSEGTAMEGLWTIPVCDISATVGSDYDYAYKQYILQPYGYNNKPKWCGPICGNDPSQTIAFYQKANFGKGFSHPFLDDCSEGGKTWDWQTGDISQGGNVVGHTVHG</sequence>
<dbReference type="InterPro" id="IPR057194">
    <property type="entry name" value="DUF7872"/>
</dbReference>
<comment type="caution">
    <text evidence="2">The sequence shown here is derived from an EMBL/GenBank/DDBJ whole genome shotgun (WGS) entry which is preliminary data.</text>
</comment>
<reference evidence="2 3" key="1">
    <citation type="submission" date="2019-08" db="EMBL/GenBank/DDBJ databases">
        <title>The genome sequence of a newly discovered highly antifungal drug resistant Aspergillus species, Aspergillus tanneri NIH 1004.</title>
        <authorList>
            <person name="Mounaud S."/>
            <person name="Singh I."/>
            <person name="Joardar V."/>
            <person name="Pakala S."/>
            <person name="Pakala S."/>
            <person name="Venepally P."/>
            <person name="Chung J.K."/>
            <person name="Losada L."/>
            <person name="Nierman W.C."/>
        </authorList>
    </citation>
    <scope>NUCLEOTIDE SEQUENCE [LARGE SCALE GENOMIC DNA]</scope>
    <source>
        <strain evidence="2 3">NIH1004</strain>
    </source>
</reference>
<protein>
    <recommendedName>
        <fullName evidence="1">DUF7872 domain-containing protein</fullName>
    </recommendedName>
</protein>
<dbReference type="Proteomes" id="UP000324241">
    <property type="component" value="Unassembled WGS sequence"/>
</dbReference>
<dbReference type="GeneID" id="54322741"/>
<proteinExistence type="predicted"/>
<organism evidence="2 3">
    <name type="scientific">Aspergillus tanneri</name>
    <dbReference type="NCBI Taxonomy" id="1220188"/>
    <lineage>
        <taxon>Eukaryota</taxon>
        <taxon>Fungi</taxon>
        <taxon>Dikarya</taxon>
        <taxon>Ascomycota</taxon>
        <taxon>Pezizomycotina</taxon>
        <taxon>Eurotiomycetes</taxon>
        <taxon>Eurotiomycetidae</taxon>
        <taxon>Eurotiales</taxon>
        <taxon>Aspergillaceae</taxon>
        <taxon>Aspergillus</taxon>
        <taxon>Aspergillus subgen. Circumdati</taxon>
    </lineage>
</organism>
<dbReference type="VEuPathDB" id="FungiDB:EYZ11_009367"/>
<feature type="domain" description="DUF7872" evidence="1">
    <location>
        <begin position="238"/>
        <end position="353"/>
    </location>
</feature>
<evidence type="ECO:0000313" key="2">
    <source>
        <dbReference type="EMBL" id="KAA8651161.1"/>
    </source>
</evidence>
<evidence type="ECO:0000313" key="3">
    <source>
        <dbReference type="Proteomes" id="UP000324241"/>
    </source>
</evidence>
<dbReference type="RefSeq" id="XP_033430522.1">
    <property type="nucleotide sequence ID" value="XM_033564765.1"/>
</dbReference>